<dbReference type="GO" id="GO:0003677">
    <property type="term" value="F:DNA binding"/>
    <property type="evidence" value="ECO:0007669"/>
    <property type="project" value="InterPro"/>
</dbReference>
<keyword evidence="8" id="KW-1185">Reference proteome</keyword>
<dbReference type="GO" id="GO:0006099">
    <property type="term" value="P:tricarboxylic acid cycle"/>
    <property type="evidence" value="ECO:0007669"/>
    <property type="project" value="UniProtKB-UniPathway"/>
</dbReference>
<dbReference type="AlphaFoldDB" id="A0A4R6J8G6"/>
<dbReference type="NCBIfam" id="TIGR01764">
    <property type="entry name" value="excise"/>
    <property type="match status" value="1"/>
</dbReference>
<comment type="pathway">
    <text evidence="1">Carbohydrate metabolism; tricarboxylic acid cycle.</text>
</comment>
<feature type="compositionally biased region" description="Low complexity" evidence="5">
    <location>
        <begin position="267"/>
        <end position="308"/>
    </location>
</feature>
<feature type="compositionally biased region" description="Polar residues" evidence="5">
    <location>
        <begin position="309"/>
        <end position="325"/>
    </location>
</feature>
<dbReference type="InterPro" id="IPR010093">
    <property type="entry name" value="SinI_DNA-bd"/>
</dbReference>
<protein>
    <recommendedName>
        <fullName evidence="3">citrate synthase (unknown stereospecificity)</fullName>
        <ecNumber evidence="3">2.3.3.16</ecNumber>
    </recommendedName>
</protein>
<dbReference type="Gene3D" id="1.10.580.10">
    <property type="entry name" value="Citrate Synthase, domain 1"/>
    <property type="match status" value="2"/>
</dbReference>
<dbReference type="SUPFAM" id="SSF46955">
    <property type="entry name" value="Putative DNA-binding domain"/>
    <property type="match status" value="1"/>
</dbReference>
<dbReference type="Gene3D" id="1.10.230.10">
    <property type="entry name" value="Cytochrome P450-Terp, domain 2"/>
    <property type="match status" value="1"/>
</dbReference>
<evidence type="ECO:0000313" key="7">
    <source>
        <dbReference type="EMBL" id="TDO31893.1"/>
    </source>
</evidence>
<dbReference type="GO" id="GO:0036440">
    <property type="term" value="F:citrate synthase activity"/>
    <property type="evidence" value="ECO:0007669"/>
    <property type="project" value="UniProtKB-EC"/>
</dbReference>
<organism evidence="7 8">
    <name type="scientific">Paractinoplanes brasiliensis</name>
    <dbReference type="NCBI Taxonomy" id="52695"/>
    <lineage>
        <taxon>Bacteria</taxon>
        <taxon>Bacillati</taxon>
        <taxon>Actinomycetota</taxon>
        <taxon>Actinomycetes</taxon>
        <taxon>Micromonosporales</taxon>
        <taxon>Micromonosporaceae</taxon>
        <taxon>Paractinoplanes</taxon>
    </lineage>
</organism>
<evidence type="ECO:0000313" key="8">
    <source>
        <dbReference type="Proteomes" id="UP000294901"/>
    </source>
</evidence>
<dbReference type="PANTHER" id="PTHR11739:SF4">
    <property type="entry name" value="CITRATE SYNTHASE, PEROXISOMAL"/>
    <property type="match status" value="1"/>
</dbReference>
<evidence type="ECO:0000256" key="3">
    <source>
        <dbReference type="ARBA" id="ARBA00012972"/>
    </source>
</evidence>
<dbReference type="Gene3D" id="1.10.1660.10">
    <property type="match status" value="1"/>
</dbReference>
<sequence>MPVHPPPPPLTTAEVAQLLGVKPATVYAYVSRGLLGSRRNGDGKNSLFDRREVDAFLAARKRPTTPGIRTGITLISDGTLHYRGHDAIALASVASFEEIVALLWTGTRRYETLAPDPRLLRLAEDVIAPLPGTARHTDRLRLIVAAAAAGDPLRFDTTPAAVIATSRALLGTMVAALPPVAGEAVGARGKPRSKGSAIEGLTSGGSELLFRDEMRTGLAESSGQEAVSDSGGPQATTAETGLGQAGVPDSEDGSADVASAGGGHAGTNGTSSTHTSTGDTSNTHTSTGDTSNTHTSTNGTSNTHAGTGDTSNTHASTNGMSSMHASTNGTSNTHTSTGDTSNTHTSTGDTSNTHTSTGDTSNTHTSTGDTSNTHTSTGDTSNTHTSTGDTSNTDTGTGDTRDAHSGAEDTQARLPHVVGDLGRPQPVGGRIAEALWGRLTGWEATPREHNLLDAALILLADHDIAASTLAARVAASTRAHPYAVVGAGLAALDGPLHGAASSLAFPLLAGVLEKPNPIDAIAERLRAGEPVPGFGHRLYPDGDPRARALLDMLGDTRARDAAERLSEVMRARSGVRPNVDLALAALTLEYGMPPDAGETIFAVARTAGWIAHALEEYADRPSRFRPSGDYAGQVPG</sequence>
<evidence type="ECO:0000256" key="1">
    <source>
        <dbReference type="ARBA" id="ARBA00005163"/>
    </source>
</evidence>
<dbReference type="SUPFAM" id="SSF48256">
    <property type="entry name" value="Citrate synthase"/>
    <property type="match status" value="2"/>
</dbReference>
<dbReference type="EC" id="2.3.3.16" evidence="3"/>
<dbReference type="UniPathway" id="UPA00223"/>
<dbReference type="CDD" id="cd06102">
    <property type="entry name" value="citrate_synt_like_2"/>
    <property type="match status" value="1"/>
</dbReference>
<dbReference type="InterPro" id="IPR036969">
    <property type="entry name" value="Citrate_synthase_sf"/>
</dbReference>
<dbReference type="InterPro" id="IPR002020">
    <property type="entry name" value="Citrate_synthase"/>
</dbReference>
<dbReference type="GO" id="GO:0005829">
    <property type="term" value="C:cytosol"/>
    <property type="evidence" value="ECO:0007669"/>
    <property type="project" value="TreeGrafter"/>
</dbReference>
<dbReference type="InterPro" id="IPR041657">
    <property type="entry name" value="HTH_17"/>
</dbReference>
<dbReference type="InterPro" id="IPR016142">
    <property type="entry name" value="Citrate_synth-like_lrg_a-sub"/>
</dbReference>
<dbReference type="Pfam" id="PF00285">
    <property type="entry name" value="Citrate_synt"/>
    <property type="match status" value="1"/>
</dbReference>
<name>A0A4R6J8G6_9ACTN</name>
<dbReference type="PANTHER" id="PTHR11739">
    <property type="entry name" value="CITRATE SYNTHASE"/>
    <property type="match status" value="1"/>
</dbReference>
<dbReference type="InterPro" id="IPR016143">
    <property type="entry name" value="Citrate_synth-like_sm_a-sub"/>
</dbReference>
<evidence type="ECO:0000256" key="2">
    <source>
        <dbReference type="ARBA" id="ARBA00010566"/>
    </source>
</evidence>
<reference evidence="7 8" key="1">
    <citation type="submission" date="2019-03" db="EMBL/GenBank/DDBJ databases">
        <title>Sequencing the genomes of 1000 actinobacteria strains.</title>
        <authorList>
            <person name="Klenk H.-P."/>
        </authorList>
    </citation>
    <scope>NUCLEOTIDE SEQUENCE [LARGE SCALE GENOMIC DNA]</scope>
    <source>
        <strain evidence="7 8">DSM 43805</strain>
    </source>
</reference>
<evidence type="ECO:0000259" key="6">
    <source>
        <dbReference type="Pfam" id="PF12728"/>
    </source>
</evidence>
<dbReference type="GO" id="GO:0005975">
    <property type="term" value="P:carbohydrate metabolic process"/>
    <property type="evidence" value="ECO:0007669"/>
    <property type="project" value="TreeGrafter"/>
</dbReference>
<dbReference type="Proteomes" id="UP000294901">
    <property type="component" value="Unassembled WGS sequence"/>
</dbReference>
<evidence type="ECO:0000256" key="4">
    <source>
        <dbReference type="ARBA" id="ARBA00022679"/>
    </source>
</evidence>
<dbReference type="InterPro" id="IPR009061">
    <property type="entry name" value="DNA-bd_dom_put_sf"/>
</dbReference>
<feature type="compositionally biased region" description="Low complexity" evidence="5">
    <location>
        <begin position="326"/>
        <end position="398"/>
    </location>
</feature>
<gene>
    <name evidence="7" type="ORF">C8E87_7329</name>
</gene>
<feature type="region of interest" description="Disordered" evidence="5">
    <location>
        <begin position="184"/>
        <end position="425"/>
    </location>
</feature>
<feature type="compositionally biased region" description="Polar residues" evidence="5">
    <location>
        <begin position="219"/>
        <end position="239"/>
    </location>
</feature>
<dbReference type="Pfam" id="PF12728">
    <property type="entry name" value="HTH_17"/>
    <property type="match status" value="1"/>
</dbReference>
<dbReference type="RefSeq" id="WP_243755191.1">
    <property type="nucleotide sequence ID" value="NZ_SNWR01000002.1"/>
</dbReference>
<comment type="caution">
    <text evidence="7">The sequence shown here is derived from an EMBL/GenBank/DDBJ whole genome shotgun (WGS) entry which is preliminary data.</text>
</comment>
<dbReference type="EMBL" id="SNWR01000002">
    <property type="protein sequence ID" value="TDO31893.1"/>
    <property type="molecule type" value="Genomic_DNA"/>
</dbReference>
<feature type="compositionally biased region" description="Basic and acidic residues" evidence="5">
    <location>
        <begin position="399"/>
        <end position="411"/>
    </location>
</feature>
<comment type="similarity">
    <text evidence="2">Belongs to the citrate synthase family.</text>
</comment>
<feature type="domain" description="Helix-turn-helix" evidence="6">
    <location>
        <begin position="10"/>
        <end position="60"/>
    </location>
</feature>
<keyword evidence="4" id="KW-0808">Transferase</keyword>
<accession>A0A4R6J8G6</accession>
<proteinExistence type="inferred from homology"/>
<evidence type="ECO:0000256" key="5">
    <source>
        <dbReference type="SAM" id="MobiDB-lite"/>
    </source>
</evidence>